<evidence type="ECO:0000256" key="1">
    <source>
        <dbReference type="SAM" id="Phobius"/>
    </source>
</evidence>
<gene>
    <name evidence="2" type="ORF">HCJ38_13040</name>
</gene>
<dbReference type="EMBL" id="JAASTW010000019">
    <property type="protein sequence ID" value="MBC1489918.1"/>
    <property type="molecule type" value="Genomic_DNA"/>
</dbReference>
<evidence type="ECO:0000313" key="3">
    <source>
        <dbReference type="Proteomes" id="UP000561617"/>
    </source>
</evidence>
<reference evidence="2 3" key="1">
    <citation type="submission" date="2020-03" db="EMBL/GenBank/DDBJ databases">
        <title>Soil Listeria distribution.</title>
        <authorList>
            <person name="Liao J."/>
            <person name="Wiedmann M."/>
        </authorList>
    </citation>
    <scope>NUCLEOTIDE SEQUENCE [LARGE SCALE GENOMIC DNA]</scope>
    <source>
        <strain evidence="2 3">FSL L7-1554</strain>
    </source>
</reference>
<dbReference type="InterPro" id="IPR006938">
    <property type="entry name" value="DUF624"/>
</dbReference>
<dbReference type="AlphaFoldDB" id="A0A7X1CA09"/>
<feature type="transmembrane region" description="Helical" evidence="1">
    <location>
        <begin position="69"/>
        <end position="90"/>
    </location>
</feature>
<proteinExistence type="predicted"/>
<dbReference type="Proteomes" id="UP000561617">
    <property type="component" value="Unassembled WGS sequence"/>
</dbReference>
<feature type="transmembrane region" description="Helical" evidence="1">
    <location>
        <begin position="20"/>
        <end position="46"/>
    </location>
</feature>
<feature type="transmembrane region" description="Helical" evidence="1">
    <location>
        <begin position="96"/>
        <end position="117"/>
    </location>
</feature>
<keyword evidence="1" id="KW-1133">Transmembrane helix</keyword>
<accession>A0A7X1CA09</accession>
<evidence type="ECO:0000313" key="2">
    <source>
        <dbReference type="EMBL" id="MBC1489918.1"/>
    </source>
</evidence>
<organism evidence="2 3">
    <name type="scientific">Listeria immobilis</name>
    <dbReference type="NCBI Taxonomy" id="2713502"/>
    <lineage>
        <taxon>Bacteria</taxon>
        <taxon>Bacillati</taxon>
        <taxon>Bacillota</taxon>
        <taxon>Bacilli</taxon>
        <taxon>Bacillales</taxon>
        <taxon>Listeriaceae</taxon>
        <taxon>Listeria</taxon>
    </lineage>
</organism>
<dbReference type="Pfam" id="PF04854">
    <property type="entry name" value="DUF624"/>
    <property type="match status" value="1"/>
</dbReference>
<dbReference type="RefSeq" id="WP_185381497.1">
    <property type="nucleotide sequence ID" value="NZ_JAASTW010000019.1"/>
</dbReference>
<sequence>MKLVETKFYTKLIVLSDYLLLGLLWVVISLPVITVVPASVAVLYVLRQWQAGATGHILNYFFTGIRKHFFINVLWSCLTVGIFTITNLLLQENNLFLLISGFVVSIMYLMLLISWINNCSQMEQASFIRIFEESALDLVVSFLRNLSCSMLILLFTLLVFLFPPFIFLFVGGLWQLLFLILSRKGRLEHE</sequence>
<keyword evidence="1" id="KW-0812">Transmembrane</keyword>
<comment type="caution">
    <text evidence="2">The sequence shown here is derived from an EMBL/GenBank/DDBJ whole genome shotgun (WGS) entry which is preliminary data.</text>
</comment>
<name>A0A7X1CA09_9LIST</name>
<protein>
    <submittedName>
        <fullName evidence="2">DUF624 domain-containing protein</fullName>
    </submittedName>
</protein>
<keyword evidence="1" id="KW-0472">Membrane</keyword>